<keyword evidence="2" id="KW-1185">Reference proteome</keyword>
<name>A0A212EIP1_DANPL</name>
<accession>A0A212EIP1</accession>
<organism evidence="1 2">
    <name type="scientific">Danaus plexippus plexippus</name>
    <dbReference type="NCBI Taxonomy" id="278856"/>
    <lineage>
        <taxon>Eukaryota</taxon>
        <taxon>Metazoa</taxon>
        <taxon>Ecdysozoa</taxon>
        <taxon>Arthropoda</taxon>
        <taxon>Hexapoda</taxon>
        <taxon>Insecta</taxon>
        <taxon>Pterygota</taxon>
        <taxon>Neoptera</taxon>
        <taxon>Endopterygota</taxon>
        <taxon>Lepidoptera</taxon>
        <taxon>Glossata</taxon>
        <taxon>Ditrysia</taxon>
        <taxon>Papilionoidea</taxon>
        <taxon>Nymphalidae</taxon>
        <taxon>Danainae</taxon>
        <taxon>Danaini</taxon>
        <taxon>Danaina</taxon>
        <taxon>Danaus</taxon>
        <taxon>Danaus</taxon>
    </lineage>
</organism>
<dbReference type="Proteomes" id="UP000007151">
    <property type="component" value="Unassembled WGS sequence"/>
</dbReference>
<dbReference type="InParanoid" id="A0A212EIP1"/>
<dbReference type="KEGG" id="dpl:KGM_204513"/>
<dbReference type="EMBL" id="AGBW02014611">
    <property type="protein sequence ID" value="OWR41345.1"/>
    <property type="molecule type" value="Genomic_DNA"/>
</dbReference>
<protein>
    <submittedName>
        <fullName evidence="1">Uncharacterized protein</fullName>
    </submittedName>
</protein>
<sequence>MCLPSEVKGMCAVMTILAETDWEKDVTVLRPIRNEICDLMNIKRPVMKQRQT</sequence>
<dbReference type="eggNOG" id="KOG1943">
    <property type="taxonomic scope" value="Eukaryota"/>
</dbReference>
<proteinExistence type="predicted"/>
<gene>
    <name evidence="1" type="ORF">KGM_204513</name>
</gene>
<comment type="caution">
    <text evidence="1">The sequence shown here is derived from an EMBL/GenBank/DDBJ whole genome shotgun (WGS) entry which is preliminary data.</text>
</comment>
<reference evidence="1 2" key="1">
    <citation type="journal article" date="2011" name="Cell">
        <title>The monarch butterfly genome yields insights into long-distance migration.</title>
        <authorList>
            <person name="Zhan S."/>
            <person name="Merlin C."/>
            <person name="Boore J.L."/>
            <person name="Reppert S.M."/>
        </authorList>
    </citation>
    <scope>NUCLEOTIDE SEQUENCE [LARGE SCALE GENOMIC DNA]</scope>
    <source>
        <strain evidence="1">F-2</strain>
    </source>
</reference>
<evidence type="ECO:0000313" key="2">
    <source>
        <dbReference type="Proteomes" id="UP000007151"/>
    </source>
</evidence>
<dbReference type="AlphaFoldDB" id="A0A212EIP1"/>
<evidence type="ECO:0000313" key="1">
    <source>
        <dbReference type="EMBL" id="OWR41345.1"/>
    </source>
</evidence>